<accession>A0A3B8WNW3</accession>
<name>A0A3B8WNW3_MARNT</name>
<evidence type="ECO:0000313" key="2">
    <source>
        <dbReference type="Proteomes" id="UP000261325"/>
    </source>
</evidence>
<evidence type="ECO:0000313" key="1">
    <source>
        <dbReference type="EMBL" id="HAC29632.1"/>
    </source>
</evidence>
<gene>
    <name evidence="1" type="ORF">DCF82_17775</name>
</gene>
<dbReference type="AlphaFoldDB" id="A0A3B8WNW3"/>
<reference evidence="1 2" key="1">
    <citation type="journal article" date="2018" name="Nat. Biotechnol.">
        <title>A standardized bacterial taxonomy based on genome phylogeny substantially revises the tree of life.</title>
        <authorList>
            <person name="Parks D.H."/>
            <person name="Chuvochina M."/>
            <person name="Waite D.W."/>
            <person name="Rinke C."/>
            <person name="Skarshewski A."/>
            <person name="Chaumeil P.A."/>
            <person name="Hugenholtz P."/>
        </authorList>
    </citation>
    <scope>NUCLEOTIDE SEQUENCE [LARGE SCALE GENOMIC DNA]</scope>
    <source>
        <strain evidence="1">UBA9049</strain>
    </source>
</reference>
<proteinExistence type="predicted"/>
<dbReference type="EMBL" id="DLYI01000238">
    <property type="protein sequence ID" value="HAC29632.1"/>
    <property type="molecule type" value="Genomic_DNA"/>
</dbReference>
<comment type="caution">
    <text evidence="1">The sequence shown here is derived from an EMBL/GenBank/DDBJ whole genome shotgun (WGS) entry which is preliminary data.</text>
</comment>
<organism evidence="1 2">
    <name type="scientific">Marinobacter nauticus</name>
    <name type="common">Marinobacter hydrocarbonoclasticus</name>
    <name type="synonym">Marinobacter aquaeolei</name>
    <dbReference type="NCBI Taxonomy" id="2743"/>
    <lineage>
        <taxon>Bacteria</taxon>
        <taxon>Pseudomonadati</taxon>
        <taxon>Pseudomonadota</taxon>
        <taxon>Gammaproteobacteria</taxon>
        <taxon>Pseudomonadales</taxon>
        <taxon>Marinobacteraceae</taxon>
        <taxon>Marinobacter</taxon>
    </lineage>
</organism>
<sequence>MASRKKWYVRFIAGNPEIFSDVKTESRSPMMRSEALEAIGHIDNNGWRGWVEDESGNRIYETATEKRYTS</sequence>
<dbReference type="Proteomes" id="UP000261325">
    <property type="component" value="Unassembled WGS sequence"/>
</dbReference>
<protein>
    <submittedName>
        <fullName evidence="1">Uncharacterized protein</fullName>
    </submittedName>
</protein>